<keyword evidence="4" id="KW-0694">RNA-binding</keyword>
<dbReference type="InterPro" id="IPR036416">
    <property type="entry name" value="Pept_tRNA_hydro_sf"/>
</dbReference>
<gene>
    <name evidence="6" type="ORF">B0T15DRAFT_107475</name>
</gene>
<sequence>MPDLKRIIIVSLGNPGRALDTYHSAGHQVLELLPLQLGRQHPSFDNMRIAKKTTRCSIGQRYSLFQSPTVMNVSGPWVSKAYHEHLAEQKLKPGEVGFVLVHDDMEEELGAVKIREWDRSHRGHNGVKSVKESLRAYPEGSWARVSVGIGRPREDPKARDRNTVSDFVLMTIPPKEREVLETVGPPRLLDCLYELEAKWGR</sequence>
<evidence type="ECO:0000313" key="6">
    <source>
        <dbReference type="EMBL" id="KAK3308411.1"/>
    </source>
</evidence>
<keyword evidence="7" id="KW-1185">Reference proteome</keyword>
<dbReference type="PROSITE" id="PS01196">
    <property type="entry name" value="PEPT_TRNA_HYDROL_2"/>
    <property type="match status" value="1"/>
</dbReference>
<dbReference type="Gene3D" id="3.40.50.1470">
    <property type="entry name" value="Peptidyl-tRNA hydrolase"/>
    <property type="match status" value="1"/>
</dbReference>
<dbReference type="GeneID" id="87880273"/>
<protein>
    <recommendedName>
        <fullName evidence="1">peptidyl-tRNA hydrolase</fullName>
        <ecNumber evidence="1">3.1.1.29</ecNumber>
    </recommendedName>
</protein>
<evidence type="ECO:0000256" key="1">
    <source>
        <dbReference type="ARBA" id="ARBA00013260"/>
    </source>
</evidence>
<reference evidence="6" key="2">
    <citation type="submission" date="2023-06" db="EMBL/GenBank/DDBJ databases">
        <authorList>
            <consortium name="Lawrence Berkeley National Laboratory"/>
            <person name="Mondo S.J."/>
            <person name="Hensen N."/>
            <person name="Bonometti L."/>
            <person name="Westerberg I."/>
            <person name="Brannstrom I.O."/>
            <person name="Guillou S."/>
            <person name="Cros-Aarteil S."/>
            <person name="Calhoun S."/>
            <person name="Haridas S."/>
            <person name="Kuo A."/>
            <person name="Pangilinan J."/>
            <person name="Riley R."/>
            <person name="Labutti K."/>
            <person name="Andreopoulos B."/>
            <person name="Lipzen A."/>
            <person name="Chen C."/>
            <person name="Yanf M."/>
            <person name="Daum C."/>
            <person name="Ng V."/>
            <person name="Clum A."/>
            <person name="Steindorff A."/>
            <person name="Ohm R."/>
            <person name="Martin F."/>
            <person name="Silar P."/>
            <person name="Natvig D."/>
            <person name="Lalanne C."/>
            <person name="Gautier V."/>
            <person name="Ament-Velasquez S.L."/>
            <person name="Kruys A."/>
            <person name="Hutchinson M.I."/>
            <person name="Powell A.J."/>
            <person name="Barry K."/>
            <person name="Miller A.N."/>
            <person name="Grigoriev I.V."/>
            <person name="Debuchy R."/>
            <person name="Gladieux P."/>
            <person name="Thoren M.H."/>
            <person name="Johannesson H."/>
        </authorList>
    </citation>
    <scope>NUCLEOTIDE SEQUENCE</scope>
    <source>
        <strain evidence="6">CBS 333.67</strain>
    </source>
</reference>
<evidence type="ECO:0000256" key="4">
    <source>
        <dbReference type="ARBA" id="ARBA00022884"/>
    </source>
</evidence>
<dbReference type="EC" id="3.1.1.29" evidence="1"/>
<comment type="similarity">
    <text evidence="5">Belongs to the PTH family.</text>
</comment>
<dbReference type="AlphaFoldDB" id="A0AAJ0GYB1"/>
<accession>A0AAJ0GYB1</accession>
<dbReference type="InterPro" id="IPR001328">
    <property type="entry name" value="Pept_tRNA_hydro"/>
</dbReference>
<comment type="caution">
    <text evidence="6">The sequence shown here is derived from an EMBL/GenBank/DDBJ whole genome shotgun (WGS) entry which is preliminary data.</text>
</comment>
<dbReference type="RefSeq" id="XP_062724191.1">
    <property type="nucleotide sequence ID" value="XM_062861444.1"/>
</dbReference>
<dbReference type="PANTHER" id="PTHR17224:SF1">
    <property type="entry name" value="PEPTIDYL-TRNA HYDROLASE"/>
    <property type="match status" value="1"/>
</dbReference>
<organism evidence="6 7">
    <name type="scientific">Chaetomium strumarium</name>
    <dbReference type="NCBI Taxonomy" id="1170767"/>
    <lineage>
        <taxon>Eukaryota</taxon>
        <taxon>Fungi</taxon>
        <taxon>Dikarya</taxon>
        <taxon>Ascomycota</taxon>
        <taxon>Pezizomycotina</taxon>
        <taxon>Sordariomycetes</taxon>
        <taxon>Sordariomycetidae</taxon>
        <taxon>Sordariales</taxon>
        <taxon>Chaetomiaceae</taxon>
        <taxon>Chaetomium</taxon>
    </lineage>
</organism>
<dbReference type="SUPFAM" id="SSF53178">
    <property type="entry name" value="Peptidyl-tRNA hydrolase-like"/>
    <property type="match status" value="1"/>
</dbReference>
<keyword evidence="2" id="KW-0820">tRNA-binding</keyword>
<proteinExistence type="inferred from homology"/>
<reference evidence="6" key="1">
    <citation type="journal article" date="2023" name="Mol. Phylogenet. Evol.">
        <title>Genome-scale phylogeny and comparative genomics of the fungal order Sordariales.</title>
        <authorList>
            <person name="Hensen N."/>
            <person name="Bonometti L."/>
            <person name="Westerberg I."/>
            <person name="Brannstrom I.O."/>
            <person name="Guillou S."/>
            <person name="Cros-Aarteil S."/>
            <person name="Calhoun S."/>
            <person name="Haridas S."/>
            <person name="Kuo A."/>
            <person name="Mondo S."/>
            <person name="Pangilinan J."/>
            <person name="Riley R."/>
            <person name="LaButti K."/>
            <person name="Andreopoulos B."/>
            <person name="Lipzen A."/>
            <person name="Chen C."/>
            <person name="Yan M."/>
            <person name="Daum C."/>
            <person name="Ng V."/>
            <person name="Clum A."/>
            <person name="Steindorff A."/>
            <person name="Ohm R.A."/>
            <person name="Martin F."/>
            <person name="Silar P."/>
            <person name="Natvig D.O."/>
            <person name="Lalanne C."/>
            <person name="Gautier V."/>
            <person name="Ament-Velasquez S.L."/>
            <person name="Kruys A."/>
            <person name="Hutchinson M.I."/>
            <person name="Powell A.J."/>
            <person name="Barry K."/>
            <person name="Miller A.N."/>
            <person name="Grigoriev I.V."/>
            <person name="Debuchy R."/>
            <person name="Gladieux P."/>
            <person name="Hiltunen Thoren M."/>
            <person name="Johannesson H."/>
        </authorList>
    </citation>
    <scope>NUCLEOTIDE SEQUENCE</scope>
    <source>
        <strain evidence="6">CBS 333.67</strain>
    </source>
</reference>
<keyword evidence="3 6" id="KW-0378">Hydrolase</keyword>
<dbReference type="Proteomes" id="UP001273166">
    <property type="component" value="Unassembled WGS sequence"/>
</dbReference>
<evidence type="ECO:0000313" key="7">
    <source>
        <dbReference type="Proteomes" id="UP001273166"/>
    </source>
</evidence>
<evidence type="ECO:0000256" key="2">
    <source>
        <dbReference type="ARBA" id="ARBA00022555"/>
    </source>
</evidence>
<evidence type="ECO:0000256" key="3">
    <source>
        <dbReference type="ARBA" id="ARBA00022801"/>
    </source>
</evidence>
<dbReference type="PANTHER" id="PTHR17224">
    <property type="entry name" value="PEPTIDYL-TRNA HYDROLASE"/>
    <property type="match status" value="1"/>
</dbReference>
<evidence type="ECO:0000256" key="5">
    <source>
        <dbReference type="ARBA" id="ARBA00038063"/>
    </source>
</evidence>
<dbReference type="InterPro" id="IPR018171">
    <property type="entry name" value="Pept_tRNA_hydro_CS"/>
</dbReference>
<dbReference type="Pfam" id="PF01195">
    <property type="entry name" value="Pept_tRNA_hydro"/>
    <property type="match status" value="1"/>
</dbReference>
<dbReference type="GO" id="GO:0004045">
    <property type="term" value="F:peptidyl-tRNA hydrolase activity"/>
    <property type="evidence" value="ECO:0007669"/>
    <property type="project" value="UniProtKB-EC"/>
</dbReference>
<dbReference type="EMBL" id="JAUDZG010000002">
    <property type="protein sequence ID" value="KAK3308411.1"/>
    <property type="molecule type" value="Genomic_DNA"/>
</dbReference>
<name>A0AAJ0GYB1_9PEZI</name>
<dbReference type="GO" id="GO:0000049">
    <property type="term" value="F:tRNA binding"/>
    <property type="evidence" value="ECO:0007669"/>
    <property type="project" value="UniProtKB-KW"/>
</dbReference>